<dbReference type="AlphaFoldDB" id="A0A1I4Q5N6"/>
<protein>
    <submittedName>
        <fullName evidence="2">Uncharacterized protein</fullName>
    </submittedName>
</protein>
<evidence type="ECO:0000313" key="2">
    <source>
        <dbReference type="EMBL" id="SFM34985.1"/>
    </source>
</evidence>
<name>A0A1I4Q5N6_9FIRM</name>
<feature type="transmembrane region" description="Helical" evidence="1">
    <location>
        <begin position="125"/>
        <end position="142"/>
    </location>
</feature>
<keyword evidence="1" id="KW-1133">Transmembrane helix</keyword>
<dbReference type="RefSeq" id="WP_090944326.1">
    <property type="nucleotide sequence ID" value="NZ_FOTS01000083.1"/>
</dbReference>
<keyword evidence="1" id="KW-0812">Transmembrane</keyword>
<dbReference type="STRING" id="1123291.SAMN04490355_108311"/>
<dbReference type="NCBIfam" id="NF041644">
    <property type="entry name" value="CBO0543_fam"/>
    <property type="match status" value="1"/>
</dbReference>
<gene>
    <name evidence="2" type="ORF">SAMN04490355_108311</name>
</gene>
<evidence type="ECO:0000313" key="3">
    <source>
        <dbReference type="Proteomes" id="UP000199520"/>
    </source>
</evidence>
<reference evidence="3" key="1">
    <citation type="submission" date="2016-10" db="EMBL/GenBank/DDBJ databases">
        <authorList>
            <person name="Varghese N."/>
            <person name="Submissions S."/>
        </authorList>
    </citation>
    <scope>NUCLEOTIDE SEQUENCE [LARGE SCALE GENOMIC DNA]</scope>
    <source>
        <strain evidence="3">DSM 13327</strain>
    </source>
</reference>
<sequence length="152" mass="18850">MDFFYARFIIAWTCWLLFADKARWKEMIPVCAFALCLSLISEQIVDWHVIYWEYYGNEPKIIRKLMDDFDVYIIVTYLFIQWLPQKQSNFNMFSYWFAWTALAITIEYIHLYTGHMSHYNGWTLWHSYLSDWILFFLFYQYHKILQLEKLLK</sequence>
<feature type="transmembrane region" description="Helical" evidence="1">
    <location>
        <begin position="95"/>
        <end position="113"/>
    </location>
</feature>
<dbReference type="InterPro" id="IPR048147">
    <property type="entry name" value="CBO0543-like"/>
</dbReference>
<dbReference type="Proteomes" id="UP000199520">
    <property type="component" value="Unassembled WGS sequence"/>
</dbReference>
<dbReference type="EMBL" id="FOTS01000083">
    <property type="protein sequence ID" value="SFM34985.1"/>
    <property type="molecule type" value="Genomic_DNA"/>
</dbReference>
<keyword evidence="1" id="KW-0472">Membrane</keyword>
<accession>A0A1I4Q5N6</accession>
<dbReference type="OrthoDB" id="1730091at2"/>
<keyword evidence="3" id="KW-1185">Reference proteome</keyword>
<proteinExistence type="predicted"/>
<organism evidence="2 3">
    <name type="scientific">Pelosinus propionicus DSM 13327</name>
    <dbReference type="NCBI Taxonomy" id="1123291"/>
    <lineage>
        <taxon>Bacteria</taxon>
        <taxon>Bacillati</taxon>
        <taxon>Bacillota</taxon>
        <taxon>Negativicutes</taxon>
        <taxon>Selenomonadales</taxon>
        <taxon>Sporomusaceae</taxon>
        <taxon>Pelosinus</taxon>
    </lineage>
</organism>
<evidence type="ECO:0000256" key="1">
    <source>
        <dbReference type="SAM" id="Phobius"/>
    </source>
</evidence>